<evidence type="ECO:0000259" key="1">
    <source>
        <dbReference type="Pfam" id="PF09361"/>
    </source>
</evidence>
<evidence type="ECO:0000313" key="3">
    <source>
        <dbReference type="Proteomes" id="UP000031572"/>
    </source>
</evidence>
<dbReference type="InterPro" id="IPR018968">
    <property type="entry name" value="Phasin"/>
</dbReference>
<keyword evidence="3" id="KW-1185">Reference proteome</keyword>
<reference evidence="2 3" key="1">
    <citation type="submission" date="2014-12" db="EMBL/GenBank/DDBJ databases">
        <title>Denitrispirillum autotrophicum gen. nov., sp. nov., Denitrifying, Facultatively Autotrophic Bacteria Isolated from Rice Paddy Soil.</title>
        <authorList>
            <person name="Ishii S."/>
            <person name="Ashida N."/>
            <person name="Ohno H."/>
            <person name="Otsuka S."/>
            <person name="Yokota A."/>
            <person name="Senoo K."/>
        </authorList>
    </citation>
    <scope>NUCLEOTIDE SEQUENCE [LARGE SCALE GENOMIC DNA]</scope>
    <source>
        <strain evidence="2 3">TSA66</strain>
    </source>
</reference>
<accession>A0A0C2BTR3</accession>
<dbReference type="AlphaFoldDB" id="A0A0C2BTR3"/>
<gene>
    <name evidence="2" type="ORF">TSA66_25205</name>
</gene>
<dbReference type="Proteomes" id="UP000031572">
    <property type="component" value="Unassembled WGS sequence"/>
</dbReference>
<dbReference type="OrthoDB" id="5298576at2"/>
<sequence>MFTIPEQFSAASKATLEAQLALLNALTNKTLEGVEKVLDLHLNAAKESLEESNAATKQFLSAKDGQEWLSLVAAQTQPNAEKALAYSRSLASIASGLQAEFSKVAEAQISETSRKMLELVEEVTKNAPAGTENAIALVKSTIGNVNAGYEQLTKTTKQAVEALEANLNTVTQLQPAAKAARAAGKK</sequence>
<evidence type="ECO:0000313" key="2">
    <source>
        <dbReference type="EMBL" id="KIF83394.1"/>
    </source>
</evidence>
<organism evidence="2 3">
    <name type="scientific">Noviherbaspirillum autotrophicum</name>
    <dbReference type="NCBI Taxonomy" id="709839"/>
    <lineage>
        <taxon>Bacteria</taxon>
        <taxon>Pseudomonadati</taxon>
        <taxon>Pseudomonadota</taxon>
        <taxon>Betaproteobacteria</taxon>
        <taxon>Burkholderiales</taxon>
        <taxon>Oxalobacteraceae</taxon>
        <taxon>Noviherbaspirillum</taxon>
    </lineage>
</organism>
<comment type="caution">
    <text evidence="2">The sequence shown here is derived from an EMBL/GenBank/DDBJ whole genome shotgun (WGS) entry which is preliminary data.</text>
</comment>
<dbReference type="InterPro" id="IPR010127">
    <property type="entry name" value="Phasin_subfam-1"/>
</dbReference>
<protein>
    <submittedName>
        <fullName evidence="2">Phasin (PHA-granule associated protein)</fullName>
    </submittedName>
</protein>
<dbReference type="STRING" id="709839.TSA66_25205"/>
<dbReference type="NCBIfam" id="TIGR01841">
    <property type="entry name" value="phasin"/>
    <property type="match status" value="1"/>
</dbReference>
<dbReference type="EMBL" id="JWJG01000028">
    <property type="protein sequence ID" value="KIF83394.1"/>
    <property type="molecule type" value="Genomic_DNA"/>
</dbReference>
<feature type="domain" description="Phasin" evidence="1">
    <location>
        <begin position="6"/>
        <end position="109"/>
    </location>
</feature>
<name>A0A0C2BTR3_9BURK</name>
<dbReference type="Pfam" id="PF09361">
    <property type="entry name" value="Phasin_2"/>
    <property type="match status" value="1"/>
</dbReference>
<proteinExistence type="predicted"/>
<dbReference type="RefSeq" id="WP_040042018.1">
    <property type="nucleotide sequence ID" value="NZ_JWJG01000028.1"/>
</dbReference>